<comment type="caution">
    <text evidence="5">The sequence shown here is derived from an EMBL/GenBank/DDBJ whole genome shotgun (WGS) entry which is preliminary data.</text>
</comment>
<dbReference type="InterPro" id="IPR001451">
    <property type="entry name" value="Hexapep"/>
</dbReference>
<evidence type="ECO:0000313" key="6">
    <source>
        <dbReference type="Proteomes" id="UP000600101"/>
    </source>
</evidence>
<comment type="similarity">
    <text evidence="1">Belongs to the transferase hexapeptide repeat family.</text>
</comment>
<evidence type="ECO:0000259" key="4">
    <source>
        <dbReference type="Pfam" id="PF17836"/>
    </source>
</evidence>
<reference evidence="5" key="1">
    <citation type="submission" date="2020-08" db="EMBL/GenBank/DDBJ databases">
        <authorList>
            <person name="Hu Y."/>
            <person name="Nguyen S.V."/>
            <person name="Li F."/>
            <person name="Fanning S."/>
        </authorList>
    </citation>
    <scope>NUCLEOTIDE SEQUENCE</scope>
    <source>
        <strain evidence="5">SYSU D8009</strain>
    </source>
</reference>
<protein>
    <submittedName>
        <fullName evidence="5">NeuD/PglB/VioB family sugar acetyltransferase</fullName>
    </submittedName>
</protein>
<dbReference type="PANTHER" id="PTHR43300">
    <property type="entry name" value="ACETYLTRANSFERASE"/>
    <property type="match status" value="1"/>
</dbReference>
<dbReference type="NCBIfam" id="TIGR03570">
    <property type="entry name" value="NeuD_NnaD"/>
    <property type="match status" value="1"/>
</dbReference>
<accession>A0A9X0QXK0</accession>
<dbReference type="InterPro" id="IPR050179">
    <property type="entry name" value="Trans_hexapeptide_repeat"/>
</dbReference>
<organism evidence="5 6">
    <name type="scientific">Siccirubricoccus deserti</name>
    <dbReference type="NCBI Taxonomy" id="2013562"/>
    <lineage>
        <taxon>Bacteria</taxon>
        <taxon>Pseudomonadati</taxon>
        <taxon>Pseudomonadota</taxon>
        <taxon>Alphaproteobacteria</taxon>
        <taxon>Acetobacterales</taxon>
        <taxon>Roseomonadaceae</taxon>
        <taxon>Siccirubricoccus</taxon>
    </lineage>
</organism>
<dbReference type="Gene3D" id="2.160.10.10">
    <property type="entry name" value="Hexapeptide repeat proteins"/>
    <property type="match status" value="1"/>
</dbReference>
<sequence>MAEKLIIIGAGGHGRALLELLRDLAGQGGGPEPVGFVDSLPRLPEVLGLPVLGDEAVLPGLRAAGISLACVAIGAAPVRAAIAARLGALGFTLPPLLHPSVIRAGSAKVAAGAVVLPRVVLGAAVRVGRLAIVNTGAILEHDTEIGALAHVGPGAVLPGGVRVGEGALIGAGAACRPQVAIGAGASIGVGAAVIADVPAGAVVAGVPARPLG</sequence>
<dbReference type="InterPro" id="IPR041561">
    <property type="entry name" value="PglD_N"/>
</dbReference>
<dbReference type="Proteomes" id="UP000600101">
    <property type="component" value="Unassembled WGS sequence"/>
</dbReference>
<evidence type="ECO:0000256" key="3">
    <source>
        <dbReference type="PIRSR" id="PIRSR620019-2"/>
    </source>
</evidence>
<dbReference type="Gene3D" id="3.40.50.20">
    <property type="match status" value="1"/>
</dbReference>
<evidence type="ECO:0000313" key="5">
    <source>
        <dbReference type="EMBL" id="MBC4014748.1"/>
    </source>
</evidence>
<keyword evidence="6" id="KW-1185">Reference proteome</keyword>
<dbReference type="CDD" id="cd03360">
    <property type="entry name" value="LbH_AT_putative"/>
    <property type="match status" value="1"/>
</dbReference>
<feature type="site" description="Increases basicity of active site His" evidence="2">
    <location>
        <position position="142"/>
    </location>
</feature>
<evidence type="ECO:0000256" key="2">
    <source>
        <dbReference type="PIRSR" id="PIRSR620019-1"/>
    </source>
</evidence>
<gene>
    <name evidence="5" type="ORF">H7965_05365</name>
</gene>
<dbReference type="EMBL" id="JACOMF010000004">
    <property type="protein sequence ID" value="MBC4014748.1"/>
    <property type="molecule type" value="Genomic_DNA"/>
</dbReference>
<evidence type="ECO:0000256" key="1">
    <source>
        <dbReference type="ARBA" id="ARBA00007274"/>
    </source>
</evidence>
<dbReference type="InterPro" id="IPR020019">
    <property type="entry name" value="AcTrfase_PglD-like"/>
</dbReference>
<dbReference type="SUPFAM" id="SSF51161">
    <property type="entry name" value="Trimeric LpxA-like enzymes"/>
    <property type="match status" value="1"/>
</dbReference>
<dbReference type="RefSeq" id="WP_186769516.1">
    <property type="nucleotide sequence ID" value="NZ_JACOMF010000004.1"/>
</dbReference>
<feature type="domain" description="PglD N-terminal" evidence="4">
    <location>
        <begin position="4"/>
        <end position="86"/>
    </location>
</feature>
<dbReference type="PANTHER" id="PTHR43300:SF7">
    <property type="entry name" value="UDP-N-ACETYLBACILLOSAMINE N-ACETYLTRANSFERASE"/>
    <property type="match status" value="1"/>
</dbReference>
<feature type="binding site" evidence="3">
    <location>
        <position position="74"/>
    </location>
    <ligand>
        <name>substrate</name>
    </ligand>
</feature>
<feature type="active site" description="Proton acceptor" evidence="2">
    <location>
        <position position="141"/>
    </location>
</feature>
<name>A0A9X0QXK0_9PROT</name>
<dbReference type="Pfam" id="PF00132">
    <property type="entry name" value="Hexapep"/>
    <property type="match status" value="1"/>
</dbReference>
<dbReference type="Pfam" id="PF17836">
    <property type="entry name" value="PglD_N"/>
    <property type="match status" value="1"/>
</dbReference>
<dbReference type="AlphaFoldDB" id="A0A9X0QXK0"/>
<feature type="binding site" evidence="3">
    <location>
        <position position="150"/>
    </location>
    <ligand>
        <name>acetyl-CoA</name>
        <dbReference type="ChEBI" id="CHEBI:57288"/>
    </ligand>
</feature>
<proteinExistence type="inferred from homology"/>
<dbReference type="InterPro" id="IPR011004">
    <property type="entry name" value="Trimer_LpxA-like_sf"/>
</dbReference>